<dbReference type="RefSeq" id="WP_258847419.1">
    <property type="nucleotide sequence ID" value="NZ_JANUGX010000029.1"/>
</dbReference>
<evidence type="ECO:0000313" key="2">
    <source>
        <dbReference type="Proteomes" id="UP001205560"/>
    </source>
</evidence>
<reference evidence="1 2" key="1">
    <citation type="submission" date="2022-08" db="EMBL/GenBank/DDBJ databases">
        <title>Reclassification of Massilia species as members of the genera Telluria, Duganella, Pseudoduganella, Mokoshia gen. nov. and Zemynaea gen. nov. using orthogonal and non-orthogonal genome-based approaches.</title>
        <authorList>
            <person name="Bowman J.P."/>
        </authorList>
    </citation>
    <scope>NUCLEOTIDE SEQUENCE [LARGE SCALE GENOMIC DNA]</scope>
    <source>
        <strain evidence="1 2">LMG 28164</strain>
    </source>
</reference>
<keyword evidence="2" id="KW-1185">Reference proteome</keyword>
<evidence type="ECO:0000313" key="1">
    <source>
        <dbReference type="EMBL" id="MCS0591650.1"/>
    </source>
</evidence>
<sequence length="732" mass="80503">MSETHAVIKSASTTTPRETYIEVDHAQPDDGVLLYRPDDNSFIALYPDEWRDCRADGHQNKTAIEELQDANRAVTEKSLILQNLLQQPNSAKADIAQARKELDEALNTLSQKSEAAKKCIEAITDQKTDPNKLVELLPLTMKRIEGKTHTPIYVSAKKLKSALEDKRVYMVEGSAERKKDPKEKIFNGMTLNVKEVRKRIGNQVRDQAKFEKKWKCAPKDADHFSGILTDWAKVMGASATSFLERGQKEIIEGIFGTDKSDPDNPYRMVDMKPEAQLLRWTAGAGAEVTFMPCQGNFFDKRDKNMAQRFKRAAKAAQFSVKANAEASFAVGEAKVETIMYLPHAAGWHLDTNALDHPLDLGYFRLRGDVTLYALAGASVALEADASLMITGDKQGLRGTPKNKAGAKAKVGAKGEAKIFAGLKEGVSLAGALQWLNPEGFVNPGKPKKADLNKAIAAYVDVASVSADAALIQGLAASLGFECAYRNGNFVVAAKAGACLGLGGSGSVGAKVGLEQIAQFFMCIVHQLKQSDFKRIPQLMAEAHFYIFNKIMYLASTRGSSLESFVGARLVLIEEKYENLISSLQQSGDNFIKHLEHNINSGWGWHAYLPPESRGALIKSLIEAAKNNNSSSNDLQKLAAFLINELLSTTQSTRHLEKTLERVTFTIGERSDRSSAVRAINLISAGTIFENCVDRCETRLAESSFLKGRPFLRNDEPEIKFAELSLHHPGYLT</sequence>
<proteinExistence type="predicted"/>
<dbReference type="Proteomes" id="UP001205560">
    <property type="component" value="Unassembled WGS sequence"/>
</dbReference>
<name>A0ABT2ABQ5_9BURK</name>
<protein>
    <submittedName>
        <fullName evidence="1">Uncharacterized protein</fullName>
    </submittedName>
</protein>
<gene>
    <name evidence="1" type="ORF">NX782_20875</name>
</gene>
<comment type="caution">
    <text evidence="1">The sequence shown here is derived from an EMBL/GenBank/DDBJ whole genome shotgun (WGS) entry which is preliminary data.</text>
</comment>
<accession>A0ABT2ABQ5</accession>
<organism evidence="1 2">
    <name type="scientific">Massilia norwichensis</name>
    <dbReference type="NCBI Taxonomy" id="1442366"/>
    <lineage>
        <taxon>Bacteria</taxon>
        <taxon>Pseudomonadati</taxon>
        <taxon>Pseudomonadota</taxon>
        <taxon>Betaproteobacteria</taxon>
        <taxon>Burkholderiales</taxon>
        <taxon>Oxalobacteraceae</taxon>
        <taxon>Telluria group</taxon>
        <taxon>Massilia</taxon>
    </lineage>
</organism>
<dbReference type="EMBL" id="JANUGX010000029">
    <property type="protein sequence ID" value="MCS0591650.1"/>
    <property type="molecule type" value="Genomic_DNA"/>
</dbReference>